<organism evidence="1">
    <name type="scientific">hydrothermal vent metagenome</name>
    <dbReference type="NCBI Taxonomy" id="652676"/>
    <lineage>
        <taxon>unclassified sequences</taxon>
        <taxon>metagenomes</taxon>
        <taxon>ecological metagenomes</taxon>
    </lineage>
</organism>
<dbReference type="GO" id="GO:0004340">
    <property type="term" value="F:glucokinase activity"/>
    <property type="evidence" value="ECO:0007669"/>
    <property type="project" value="UniProtKB-EC"/>
</dbReference>
<dbReference type="SUPFAM" id="SSF46785">
    <property type="entry name" value="Winged helix' DNA-binding domain"/>
    <property type="match status" value="1"/>
</dbReference>
<sequence>TKQHNKQLILKTIYNDQPISRAEIARATFLTRTTVSSVVAELLQDGMVEEIGQGPSGGGKRPILLGMVEDSRNLIGIDLGNSEFRGGIFDLRGRMLHNISLPVNGCRDGDAVNLVYELIDQLIAASSSAIVGIGIGTPGVTDARRGVVFEAVNLGWHNLPLKKLLQERFDFPIHVANDSQVATLAEYIFGQNQKMPNLVVVKVGQGISAGVVLNGRLYIGERSGQGEIGHVVVAENGPLCRCGLVGCLETVASTRSVIQQAQAIAANDPSSLLHQFTDDVEAINTDVVFQAFQAGDAGVRQIVATAGCYLGIAIAHLAALLNVEHIVIGGRLARFGTFLIEAIKREMNQRLLSKIADETKISLSSLGQDIVIQGGVALLLSRELELV</sequence>
<accession>A0A3B0UZX2</accession>
<dbReference type="AlphaFoldDB" id="A0A3B0UZX2"/>
<dbReference type="InterPro" id="IPR000600">
    <property type="entry name" value="ROK"/>
</dbReference>
<feature type="non-terminal residue" evidence="1">
    <location>
        <position position="1"/>
    </location>
</feature>
<dbReference type="InterPro" id="IPR043129">
    <property type="entry name" value="ATPase_NBD"/>
</dbReference>
<name>A0A3B0UZX2_9ZZZZ</name>
<keyword evidence="1" id="KW-0418">Kinase</keyword>
<reference evidence="1" key="1">
    <citation type="submission" date="2018-06" db="EMBL/GenBank/DDBJ databases">
        <authorList>
            <person name="Zhirakovskaya E."/>
        </authorList>
    </citation>
    <scope>NUCLEOTIDE SEQUENCE</scope>
</reference>
<protein>
    <submittedName>
        <fullName evidence="1">Glucokinase</fullName>
        <ecNumber evidence="1">2.7.1.2</ecNumber>
    </submittedName>
</protein>
<dbReference type="EMBL" id="UOEU01000472">
    <property type="protein sequence ID" value="VAW33693.1"/>
    <property type="molecule type" value="Genomic_DNA"/>
</dbReference>
<dbReference type="Gene3D" id="3.30.420.40">
    <property type="match status" value="2"/>
</dbReference>
<dbReference type="Pfam" id="PF00480">
    <property type="entry name" value="ROK"/>
    <property type="match status" value="1"/>
</dbReference>
<dbReference type="InterPro" id="IPR036388">
    <property type="entry name" value="WH-like_DNA-bd_sf"/>
</dbReference>
<dbReference type="EC" id="2.7.1.2" evidence="1"/>
<dbReference type="PANTHER" id="PTHR18964:SF149">
    <property type="entry name" value="BIFUNCTIONAL UDP-N-ACETYLGLUCOSAMINE 2-EPIMERASE_N-ACETYLMANNOSAMINE KINASE"/>
    <property type="match status" value="1"/>
</dbReference>
<gene>
    <name evidence="1" type="ORF">MNBD_CHLOROFLEXI01-4973</name>
</gene>
<proteinExistence type="predicted"/>
<dbReference type="Pfam" id="PF13412">
    <property type="entry name" value="HTH_24"/>
    <property type="match status" value="1"/>
</dbReference>
<dbReference type="PANTHER" id="PTHR18964">
    <property type="entry name" value="ROK (REPRESSOR, ORF, KINASE) FAMILY"/>
    <property type="match status" value="1"/>
</dbReference>
<evidence type="ECO:0000313" key="1">
    <source>
        <dbReference type="EMBL" id="VAW33693.1"/>
    </source>
</evidence>
<keyword evidence="1" id="KW-0808">Transferase</keyword>
<dbReference type="InterPro" id="IPR036390">
    <property type="entry name" value="WH_DNA-bd_sf"/>
</dbReference>
<dbReference type="SUPFAM" id="SSF53067">
    <property type="entry name" value="Actin-like ATPase domain"/>
    <property type="match status" value="1"/>
</dbReference>
<dbReference type="Gene3D" id="1.10.10.10">
    <property type="entry name" value="Winged helix-like DNA-binding domain superfamily/Winged helix DNA-binding domain"/>
    <property type="match status" value="1"/>
</dbReference>